<evidence type="ECO:0000256" key="3">
    <source>
        <dbReference type="ARBA" id="ARBA00022475"/>
    </source>
</evidence>
<dbReference type="EMBL" id="CZAL01000007">
    <property type="protein sequence ID" value="CUP23188.1"/>
    <property type="molecule type" value="Genomic_DNA"/>
</dbReference>
<dbReference type="RefSeq" id="WP_055228010.1">
    <property type="nucleotide sequence ID" value="NZ_CABJFB010000002.1"/>
</dbReference>
<keyword evidence="4 7" id="KW-0812">Transmembrane</keyword>
<dbReference type="GeneID" id="79855124"/>
<keyword evidence="12" id="KW-0808">Transferase</keyword>
<dbReference type="PANTHER" id="PTHR32309:SF13">
    <property type="entry name" value="FERRIC ENTEROBACTIN TRANSPORT PROTEIN FEPE"/>
    <property type="match status" value="1"/>
</dbReference>
<evidence type="ECO:0000256" key="2">
    <source>
        <dbReference type="ARBA" id="ARBA00006683"/>
    </source>
</evidence>
<name>A0A174FA56_9FIRM</name>
<dbReference type="Proteomes" id="UP000095706">
    <property type="component" value="Unassembled WGS sequence"/>
</dbReference>
<evidence type="ECO:0000256" key="4">
    <source>
        <dbReference type="ARBA" id="ARBA00022692"/>
    </source>
</evidence>
<dbReference type="Proteomes" id="UP000768180">
    <property type="component" value="Unassembled WGS sequence"/>
</dbReference>
<accession>A0A174FA56</accession>
<keyword evidence="12" id="KW-0829">Tyrosine-protein kinase</keyword>
<keyword evidence="15" id="KW-1185">Reference proteome</keyword>
<evidence type="ECO:0000313" key="15">
    <source>
        <dbReference type="Proteomes" id="UP000768180"/>
    </source>
</evidence>
<reference evidence="12" key="3">
    <citation type="submission" date="2020-02" db="EMBL/GenBank/DDBJ databases">
        <authorList>
            <person name="Littmann E."/>
            <person name="Sorbara M."/>
        </authorList>
    </citation>
    <scope>NUCLEOTIDE SEQUENCE</scope>
    <source>
        <strain evidence="12">MSK.14.54</strain>
    </source>
</reference>
<evidence type="ECO:0000313" key="11">
    <source>
        <dbReference type="EMBL" id="MCG4765930.1"/>
    </source>
</evidence>
<keyword evidence="3" id="KW-1003">Cell membrane</keyword>
<dbReference type="InterPro" id="IPR050445">
    <property type="entry name" value="Bact_polysacc_biosynth/exp"/>
</dbReference>
<keyword evidence="12" id="KW-0418">Kinase</keyword>
<evidence type="ECO:0000313" key="13">
    <source>
        <dbReference type="Proteomes" id="UP000095706"/>
    </source>
</evidence>
<sequence>METNQQNQDEIEIDLLELLRVLWSKIGYVILAALALGLLMVLVSKVFMKPQYESTTKMYVLSKQDSSSTVTSGDLQASSLLTKDYAELIQSRQVVETVIAQLNLDLTYEEFLNKITVTTQNDTRILSITVKDEDPYVASQMADAIRVAASDHIQNVMNTEAVNVVDEANIPDEPVSPSIKKNGLIGAIAGAFIAIVIIIIVYLTNDTIQTSEDVERYLGVSTLGIIPLAEGQKKSKKKNKNGRGRKK</sequence>
<keyword evidence="6 7" id="KW-0472">Membrane</keyword>
<dbReference type="Pfam" id="PF02706">
    <property type="entry name" value="Wzz"/>
    <property type="match status" value="1"/>
</dbReference>
<dbReference type="GO" id="GO:0004713">
    <property type="term" value="F:protein tyrosine kinase activity"/>
    <property type="evidence" value="ECO:0007669"/>
    <property type="project" value="UniProtKB-KW"/>
</dbReference>
<evidence type="ECO:0000313" key="10">
    <source>
        <dbReference type="EMBL" id="CUP23188.1"/>
    </source>
</evidence>
<evidence type="ECO:0000256" key="7">
    <source>
        <dbReference type="SAM" id="Phobius"/>
    </source>
</evidence>
<comment type="similarity">
    <text evidence="2">Belongs to the CpsC/CapA family.</text>
</comment>
<reference evidence="13 14" key="1">
    <citation type="submission" date="2015-09" db="EMBL/GenBank/DDBJ databases">
        <authorList>
            <consortium name="Pathogen Informatics"/>
        </authorList>
    </citation>
    <scope>NUCLEOTIDE SEQUENCE [LARGE SCALE GENOMIC DNA]</scope>
    <source>
        <strain evidence="9 13">2789STDY5608849</strain>
        <strain evidence="10 14">2789STDY5834885</strain>
    </source>
</reference>
<comment type="subcellular location">
    <subcellularLocation>
        <location evidence="1">Cell membrane</location>
        <topology evidence="1">Multi-pass membrane protein</topology>
    </subcellularLocation>
</comment>
<dbReference type="EMBL" id="CYYV01000009">
    <property type="protein sequence ID" value="CUO45838.1"/>
    <property type="molecule type" value="Genomic_DNA"/>
</dbReference>
<evidence type="ECO:0000259" key="8">
    <source>
        <dbReference type="Pfam" id="PF02706"/>
    </source>
</evidence>
<reference evidence="12 15" key="2">
    <citation type="journal article" date="2020" name="Cell Host Microbe">
        <title>Functional and Genomic Variation between Human-Derived Isolates of Lachnospiraceae Reveals Inter- and Intra-Species Diversity.</title>
        <authorList>
            <person name="Sorbara M.T."/>
            <person name="Littmann E.R."/>
            <person name="Fontana E."/>
            <person name="Moody T.U."/>
            <person name="Kohout C.E."/>
            <person name="Gjonbalaj M."/>
            <person name="Eaton V."/>
            <person name="Seok R."/>
            <person name="Leiner I.M."/>
            <person name="Pamer E.G."/>
        </authorList>
    </citation>
    <scope>NUCLEOTIDE SEQUENCE [LARGE SCALE GENOMIC DNA]</scope>
    <source>
        <strain evidence="12 15">MSK.14.54</strain>
    </source>
</reference>
<organism evidence="9 13">
    <name type="scientific">Fusicatenibacter saccharivorans</name>
    <dbReference type="NCBI Taxonomy" id="1150298"/>
    <lineage>
        <taxon>Bacteria</taxon>
        <taxon>Bacillati</taxon>
        <taxon>Bacillota</taxon>
        <taxon>Clostridia</taxon>
        <taxon>Lachnospirales</taxon>
        <taxon>Lachnospiraceae</taxon>
        <taxon>Fusicatenibacter</taxon>
    </lineage>
</organism>
<evidence type="ECO:0000313" key="9">
    <source>
        <dbReference type="EMBL" id="CUO45838.1"/>
    </source>
</evidence>
<dbReference type="AlphaFoldDB" id="A0A174FA56"/>
<feature type="transmembrane region" description="Helical" evidence="7">
    <location>
        <begin position="184"/>
        <end position="203"/>
    </location>
</feature>
<dbReference type="Proteomes" id="UP001199915">
    <property type="component" value="Unassembled WGS sequence"/>
</dbReference>
<evidence type="ECO:0000313" key="12">
    <source>
        <dbReference type="EMBL" id="NSE15108.1"/>
    </source>
</evidence>
<gene>
    <name evidence="9" type="primary">cap8A</name>
    <name evidence="9" type="ORF">ERS852406_02020</name>
    <name evidence="10" type="ORF">ERS852498_01530</name>
    <name evidence="12" type="ORF">G5B05_01460</name>
    <name evidence="11" type="ORF">L0N21_10500</name>
</gene>
<dbReference type="EMBL" id="JAKNFS010000013">
    <property type="protein sequence ID" value="MCG4765930.1"/>
    <property type="molecule type" value="Genomic_DNA"/>
</dbReference>
<protein>
    <submittedName>
        <fullName evidence="9">Capsular polysaccharide type 8 biosynthesis protein cap8A</fullName>
    </submittedName>
    <submittedName>
        <fullName evidence="12">Protein-tyrosine kinase</fullName>
    </submittedName>
    <submittedName>
        <fullName evidence="11">Wzz/FepE/Etk N-terminal domain-containing protein</fullName>
    </submittedName>
</protein>
<dbReference type="EMBL" id="JAAITQ010000002">
    <property type="protein sequence ID" value="NSE15108.1"/>
    <property type="molecule type" value="Genomic_DNA"/>
</dbReference>
<evidence type="ECO:0000256" key="5">
    <source>
        <dbReference type="ARBA" id="ARBA00022989"/>
    </source>
</evidence>
<feature type="domain" description="Polysaccharide chain length determinant N-terminal" evidence="8">
    <location>
        <begin position="12"/>
        <end position="102"/>
    </location>
</feature>
<evidence type="ECO:0000256" key="6">
    <source>
        <dbReference type="ARBA" id="ARBA00023136"/>
    </source>
</evidence>
<keyword evidence="5 7" id="KW-1133">Transmembrane helix</keyword>
<evidence type="ECO:0000256" key="1">
    <source>
        <dbReference type="ARBA" id="ARBA00004651"/>
    </source>
</evidence>
<proteinExistence type="inferred from homology"/>
<dbReference type="InterPro" id="IPR003856">
    <property type="entry name" value="LPS_length_determ_N"/>
</dbReference>
<evidence type="ECO:0000313" key="14">
    <source>
        <dbReference type="Proteomes" id="UP000095709"/>
    </source>
</evidence>
<feature type="transmembrane region" description="Helical" evidence="7">
    <location>
        <begin position="26"/>
        <end position="48"/>
    </location>
</feature>
<dbReference type="Proteomes" id="UP000095709">
    <property type="component" value="Unassembled WGS sequence"/>
</dbReference>
<dbReference type="PANTHER" id="PTHR32309">
    <property type="entry name" value="TYROSINE-PROTEIN KINASE"/>
    <property type="match status" value="1"/>
</dbReference>
<reference evidence="11" key="4">
    <citation type="submission" date="2022-01" db="EMBL/GenBank/DDBJ databases">
        <title>Collection of gut derived symbiotic bacterial strains cultured from healthy donors.</title>
        <authorList>
            <person name="Lin H."/>
            <person name="Kohout C."/>
            <person name="Waligurski E."/>
            <person name="Pamer E.G."/>
        </authorList>
    </citation>
    <scope>NUCLEOTIDE SEQUENCE</scope>
    <source>
        <strain evidence="11">DFI.5.49</strain>
    </source>
</reference>
<dbReference type="GO" id="GO:0005886">
    <property type="term" value="C:plasma membrane"/>
    <property type="evidence" value="ECO:0007669"/>
    <property type="project" value="UniProtKB-SubCell"/>
</dbReference>